<evidence type="ECO:0000259" key="1">
    <source>
        <dbReference type="PROSITE" id="PS51186"/>
    </source>
</evidence>
<organism evidence="2 3">
    <name type="scientific">Pontibacillus marinus BH030004 = DSM 16465</name>
    <dbReference type="NCBI Taxonomy" id="1385511"/>
    <lineage>
        <taxon>Bacteria</taxon>
        <taxon>Bacillati</taxon>
        <taxon>Bacillota</taxon>
        <taxon>Bacilli</taxon>
        <taxon>Bacillales</taxon>
        <taxon>Bacillaceae</taxon>
        <taxon>Pontibacillus</taxon>
    </lineage>
</organism>
<dbReference type="AlphaFoldDB" id="A0A0A5G8B7"/>
<dbReference type="OrthoDB" id="423921at2"/>
<dbReference type="PROSITE" id="PS51186">
    <property type="entry name" value="GNAT"/>
    <property type="match status" value="1"/>
</dbReference>
<comment type="caution">
    <text evidence="2">The sequence shown here is derived from an EMBL/GenBank/DDBJ whole genome shotgun (WGS) entry which is preliminary data.</text>
</comment>
<dbReference type="eggNOG" id="COG1670">
    <property type="taxonomic scope" value="Bacteria"/>
</dbReference>
<keyword evidence="2" id="KW-0808">Transferase</keyword>
<feature type="domain" description="N-acetyltransferase" evidence="1">
    <location>
        <begin position="3"/>
        <end position="155"/>
    </location>
</feature>
<dbReference type="RefSeq" id="WP_027446655.1">
    <property type="nucleotide sequence ID" value="NZ_AULJ01000038.1"/>
</dbReference>
<dbReference type="Proteomes" id="UP000030403">
    <property type="component" value="Unassembled WGS sequence"/>
</dbReference>
<gene>
    <name evidence="2" type="ORF">N783_08585</name>
</gene>
<dbReference type="Pfam" id="PF13302">
    <property type="entry name" value="Acetyltransf_3"/>
    <property type="match status" value="1"/>
</dbReference>
<dbReference type="EMBL" id="AVPF01000020">
    <property type="protein sequence ID" value="KGX88299.1"/>
    <property type="molecule type" value="Genomic_DNA"/>
</dbReference>
<dbReference type="SUPFAM" id="SSF55729">
    <property type="entry name" value="Acyl-CoA N-acyltransferases (Nat)"/>
    <property type="match status" value="1"/>
</dbReference>
<name>A0A0A5G8B7_9BACI</name>
<evidence type="ECO:0000313" key="2">
    <source>
        <dbReference type="EMBL" id="KGX88299.1"/>
    </source>
</evidence>
<dbReference type="STRING" id="1385511.GCA_000425225_03014"/>
<dbReference type="InterPro" id="IPR016181">
    <property type="entry name" value="Acyl_CoA_acyltransferase"/>
</dbReference>
<accession>A0A0A5G8B7</accession>
<proteinExistence type="predicted"/>
<evidence type="ECO:0000313" key="3">
    <source>
        <dbReference type="Proteomes" id="UP000030403"/>
    </source>
</evidence>
<dbReference type="GO" id="GO:0016747">
    <property type="term" value="F:acyltransferase activity, transferring groups other than amino-acyl groups"/>
    <property type="evidence" value="ECO:0007669"/>
    <property type="project" value="InterPro"/>
</dbReference>
<reference evidence="2 3" key="1">
    <citation type="submission" date="2013-08" db="EMBL/GenBank/DDBJ databases">
        <authorList>
            <person name="Huang J."/>
            <person name="Wang G."/>
        </authorList>
    </citation>
    <scope>NUCLEOTIDE SEQUENCE [LARGE SCALE GENOMIC DNA]</scope>
    <source>
        <strain evidence="2 3">BH030004</strain>
    </source>
</reference>
<dbReference type="InterPro" id="IPR000182">
    <property type="entry name" value="GNAT_dom"/>
</dbReference>
<protein>
    <submittedName>
        <fullName evidence="2">Acetyltransferase</fullName>
    </submittedName>
</protein>
<keyword evidence="3" id="KW-1185">Reference proteome</keyword>
<dbReference type="Gene3D" id="3.40.630.30">
    <property type="match status" value="1"/>
</dbReference>
<sequence length="156" mass="17981">MMYTFQPMTQKEAEHIAGQWHYEGKYSFYDISADEEDHEEFLDPKQREGKSFSVYKNGSLIGFFSFTKPEPNVVDIGLGLRPDLTGNGEGQYFLEQGIDYVKDSFSPQKLTLSVATFNERAIKVYERVGFKKVQAFMQDTNGSTFEFVKMEYEVGE</sequence>